<keyword evidence="2" id="KW-1185">Reference proteome</keyword>
<evidence type="ECO:0000313" key="1">
    <source>
        <dbReference type="EMBL" id="KXN72837.1"/>
    </source>
</evidence>
<accession>A0A137PCW1</accession>
<sequence>MNCLKISKLTSTTKFVTTPSLIKFNNFSKFTKNLNQTKEYGYLSEFKQFLDNKDNNDKLIIKLKSSSETTSTGKINDIREVKVGKLRDLLNSNQFNNDDYRFKLENSDNSTLFYKSGVLNDLMGEIKEVGKNKDAKLEDIQNGKNQFEAEKRLNKE</sequence>
<name>A0A137PCW1_CONC2</name>
<protein>
    <submittedName>
        <fullName evidence="1">Uncharacterized protein</fullName>
    </submittedName>
</protein>
<dbReference type="EMBL" id="KQ964446">
    <property type="protein sequence ID" value="KXN72837.1"/>
    <property type="molecule type" value="Genomic_DNA"/>
</dbReference>
<gene>
    <name evidence="1" type="ORF">CONCODRAFT_68759</name>
</gene>
<organism evidence="1 2">
    <name type="scientific">Conidiobolus coronatus (strain ATCC 28846 / CBS 209.66 / NRRL 28638)</name>
    <name type="common">Delacroixia coronata</name>
    <dbReference type="NCBI Taxonomy" id="796925"/>
    <lineage>
        <taxon>Eukaryota</taxon>
        <taxon>Fungi</taxon>
        <taxon>Fungi incertae sedis</taxon>
        <taxon>Zoopagomycota</taxon>
        <taxon>Entomophthoromycotina</taxon>
        <taxon>Entomophthoromycetes</taxon>
        <taxon>Entomophthorales</taxon>
        <taxon>Ancylistaceae</taxon>
        <taxon>Conidiobolus</taxon>
    </lineage>
</organism>
<proteinExistence type="predicted"/>
<reference evidence="1 2" key="1">
    <citation type="journal article" date="2015" name="Genome Biol. Evol.">
        <title>Phylogenomic analyses indicate that early fungi evolved digesting cell walls of algal ancestors of land plants.</title>
        <authorList>
            <person name="Chang Y."/>
            <person name="Wang S."/>
            <person name="Sekimoto S."/>
            <person name="Aerts A.L."/>
            <person name="Choi C."/>
            <person name="Clum A."/>
            <person name="LaButti K.M."/>
            <person name="Lindquist E.A."/>
            <person name="Yee Ngan C."/>
            <person name="Ohm R.A."/>
            <person name="Salamov A.A."/>
            <person name="Grigoriev I.V."/>
            <person name="Spatafora J.W."/>
            <person name="Berbee M.L."/>
        </authorList>
    </citation>
    <scope>NUCLEOTIDE SEQUENCE [LARGE SCALE GENOMIC DNA]</scope>
    <source>
        <strain evidence="1 2">NRRL 28638</strain>
    </source>
</reference>
<dbReference type="AlphaFoldDB" id="A0A137PCW1"/>
<evidence type="ECO:0000313" key="2">
    <source>
        <dbReference type="Proteomes" id="UP000070444"/>
    </source>
</evidence>
<dbReference type="Proteomes" id="UP000070444">
    <property type="component" value="Unassembled WGS sequence"/>
</dbReference>